<evidence type="ECO:0000313" key="1">
    <source>
        <dbReference type="EMBL" id="KAK0182430.1"/>
    </source>
</evidence>
<dbReference type="EMBL" id="JAQQBR010000001">
    <property type="protein sequence ID" value="KAK0182430.1"/>
    <property type="molecule type" value="Genomic_DNA"/>
</dbReference>
<dbReference type="AlphaFoldDB" id="A0AA39G6G5"/>
<reference evidence="1" key="2">
    <citation type="submission" date="2023-03" db="EMBL/GenBank/DDBJ databases">
        <authorList>
            <person name="Inwood S.N."/>
            <person name="Skelly J.G."/>
            <person name="Guhlin J."/>
            <person name="Harrop T.W.R."/>
            <person name="Goldson S.G."/>
            <person name="Dearden P.K."/>
        </authorList>
    </citation>
    <scope>NUCLEOTIDE SEQUENCE</scope>
    <source>
        <strain evidence="1">Lincoln</strain>
        <tissue evidence="1">Whole body</tissue>
    </source>
</reference>
<reference evidence="1" key="1">
    <citation type="journal article" date="2023" name="bioRxiv">
        <title>Scaffold-level genome assemblies of two parasitoid biocontrol wasps reveal the parthenogenesis mechanism and an associated novel virus.</title>
        <authorList>
            <person name="Inwood S."/>
            <person name="Skelly J."/>
            <person name="Guhlin J."/>
            <person name="Harrop T."/>
            <person name="Goldson S."/>
            <person name="Dearden P."/>
        </authorList>
    </citation>
    <scope>NUCLEOTIDE SEQUENCE</scope>
    <source>
        <strain evidence="1">Lincoln</strain>
        <tissue evidence="1">Whole body</tissue>
    </source>
</reference>
<gene>
    <name evidence="1" type="ORF">PV327_000572</name>
</gene>
<keyword evidence="2" id="KW-1185">Reference proteome</keyword>
<dbReference type="Proteomes" id="UP001168972">
    <property type="component" value="Unassembled WGS sequence"/>
</dbReference>
<evidence type="ECO:0000313" key="2">
    <source>
        <dbReference type="Proteomes" id="UP001168972"/>
    </source>
</evidence>
<accession>A0AA39G6G5</accession>
<proteinExistence type="predicted"/>
<name>A0AA39G6G5_MICHY</name>
<organism evidence="1 2">
    <name type="scientific">Microctonus hyperodae</name>
    <name type="common">Parasitoid wasp</name>
    <dbReference type="NCBI Taxonomy" id="165561"/>
    <lineage>
        <taxon>Eukaryota</taxon>
        <taxon>Metazoa</taxon>
        <taxon>Ecdysozoa</taxon>
        <taxon>Arthropoda</taxon>
        <taxon>Hexapoda</taxon>
        <taxon>Insecta</taxon>
        <taxon>Pterygota</taxon>
        <taxon>Neoptera</taxon>
        <taxon>Endopterygota</taxon>
        <taxon>Hymenoptera</taxon>
        <taxon>Apocrita</taxon>
        <taxon>Ichneumonoidea</taxon>
        <taxon>Braconidae</taxon>
        <taxon>Euphorinae</taxon>
        <taxon>Microctonus</taxon>
    </lineage>
</organism>
<comment type="caution">
    <text evidence="1">The sequence shown here is derived from an EMBL/GenBank/DDBJ whole genome shotgun (WGS) entry which is preliminary data.</text>
</comment>
<protein>
    <submittedName>
        <fullName evidence="1">Uncharacterized protein</fullName>
    </submittedName>
</protein>
<sequence>MGTTDSSLPPSSDWIYTESSRILNTAATVVSITSDMVAMVFRDIEDFLTELSGYGEQAQHCISQKRSELKKARDELIHNLVTCYKTRQKIFDRLKLERIVLHDEAVKLKQDAEINLAKCSDESDTNCQVLNKNLTRLSTRANTLVKKTEIHSKKEFSERRKNIIKMIACDRKAVEQAYKATQNIIKDIKDCMFSETKNPMFF</sequence>